<dbReference type="AlphaFoldDB" id="A0AAE0SB32"/>
<organism evidence="3 4">
    <name type="scientific">Potamilus streckersoni</name>
    <dbReference type="NCBI Taxonomy" id="2493646"/>
    <lineage>
        <taxon>Eukaryota</taxon>
        <taxon>Metazoa</taxon>
        <taxon>Spiralia</taxon>
        <taxon>Lophotrochozoa</taxon>
        <taxon>Mollusca</taxon>
        <taxon>Bivalvia</taxon>
        <taxon>Autobranchia</taxon>
        <taxon>Heteroconchia</taxon>
        <taxon>Palaeoheterodonta</taxon>
        <taxon>Unionida</taxon>
        <taxon>Unionoidea</taxon>
        <taxon>Unionidae</taxon>
        <taxon>Ambleminae</taxon>
        <taxon>Lampsilini</taxon>
        <taxon>Potamilus</taxon>
    </lineage>
</organism>
<accession>A0AAE0SB32</accession>
<evidence type="ECO:0000313" key="4">
    <source>
        <dbReference type="Proteomes" id="UP001195483"/>
    </source>
</evidence>
<dbReference type="Pfam" id="PF23198">
    <property type="entry name" value="PDE8A_N"/>
    <property type="match status" value="1"/>
</dbReference>
<dbReference type="InterPro" id="IPR057304">
    <property type="entry name" value="PDE8-like_REC_N"/>
</dbReference>
<gene>
    <name evidence="3" type="ORF">CHS0354_021492</name>
</gene>
<protein>
    <recommendedName>
        <fullName evidence="2">PDE8-like REC N-terminal domain-containing protein</fullName>
    </recommendedName>
</protein>
<keyword evidence="4" id="KW-1185">Reference proteome</keyword>
<feature type="domain" description="PDE8-like REC N-terminal" evidence="2">
    <location>
        <begin position="40"/>
        <end position="113"/>
    </location>
</feature>
<feature type="region of interest" description="Disordered" evidence="1">
    <location>
        <begin position="1"/>
        <end position="30"/>
    </location>
</feature>
<reference evidence="3" key="2">
    <citation type="journal article" date="2021" name="Genome Biol. Evol.">
        <title>Developing a high-quality reference genome for a parasitic bivalve with doubly uniparental inheritance (Bivalvia: Unionida).</title>
        <authorList>
            <person name="Smith C.H."/>
        </authorList>
    </citation>
    <scope>NUCLEOTIDE SEQUENCE</scope>
    <source>
        <strain evidence="3">CHS0354</strain>
        <tissue evidence="3">Mantle</tissue>
    </source>
</reference>
<evidence type="ECO:0000313" key="3">
    <source>
        <dbReference type="EMBL" id="KAK3588621.1"/>
    </source>
</evidence>
<sequence length="128" mass="14820">MYRKFREKLGLAGTSPNRSHSTSLERKNTGSEVQFGPLQLKQKTMSVLLVFSREDAQSDGFWWAAERGGYKCNLAKSHDGALECFLDKQQEVVIIDHRHNKSFDAEALCRYTQEETRILNQDYQKLDF</sequence>
<name>A0AAE0SB32_9BIVA</name>
<dbReference type="EMBL" id="JAEAOA010001315">
    <property type="protein sequence ID" value="KAK3588621.1"/>
    <property type="molecule type" value="Genomic_DNA"/>
</dbReference>
<proteinExistence type="predicted"/>
<evidence type="ECO:0000259" key="2">
    <source>
        <dbReference type="Pfam" id="PF23198"/>
    </source>
</evidence>
<reference evidence="3" key="1">
    <citation type="journal article" date="2021" name="Genome Biol. Evol.">
        <title>A High-Quality Reference Genome for a Parasitic Bivalve with Doubly Uniparental Inheritance (Bivalvia: Unionida).</title>
        <authorList>
            <person name="Smith C.H."/>
        </authorList>
    </citation>
    <scope>NUCLEOTIDE SEQUENCE</scope>
    <source>
        <strain evidence="3">CHS0354</strain>
    </source>
</reference>
<evidence type="ECO:0000256" key="1">
    <source>
        <dbReference type="SAM" id="MobiDB-lite"/>
    </source>
</evidence>
<dbReference type="Proteomes" id="UP001195483">
    <property type="component" value="Unassembled WGS sequence"/>
</dbReference>
<reference evidence="3" key="3">
    <citation type="submission" date="2023-05" db="EMBL/GenBank/DDBJ databases">
        <authorList>
            <person name="Smith C.H."/>
        </authorList>
    </citation>
    <scope>NUCLEOTIDE SEQUENCE</scope>
    <source>
        <strain evidence="3">CHS0354</strain>
        <tissue evidence="3">Mantle</tissue>
    </source>
</reference>
<comment type="caution">
    <text evidence="3">The sequence shown here is derived from an EMBL/GenBank/DDBJ whole genome shotgun (WGS) entry which is preliminary data.</text>
</comment>